<dbReference type="HOGENOM" id="CLU_178764_0_0_1"/>
<dbReference type="OrthoDB" id="6485059at2759"/>
<feature type="chain" id="PRO_5010825983" evidence="3">
    <location>
        <begin position="24"/>
        <end position="115"/>
    </location>
</feature>
<keyword evidence="3" id="KW-0732">Signal</keyword>
<dbReference type="GO" id="GO:0005576">
    <property type="term" value="C:extracellular region"/>
    <property type="evidence" value="ECO:0007669"/>
    <property type="project" value="UniProtKB-SubCell"/>
</dbReference>
<protein>
    <submittedName>
        <fullName evidence="5 6">Secreted salivary gland peptide, putative</fullName>
    </submittedName>
</protein>
<evidence type="ECO:0000313" key="7">
    <source>
        <dbReference type="Proteomes" id="UP000001555"/>
    </source>
</evidence>
<dbReference type="Proteomes" id="UP000001555">
    <property type="component" value="Unassembled WGS sequence"/>
</dbReference>
<evidence type="ECO:0000313" key="5">
    <source>
        <dbReference type="EMBL" id="EEC03776.1"/>
    </source>
</evidence>
<dbReference type="VEuPathDB" id="VectorBase:ISCW003087"/>
<dbReference type="VEuPathDB" id="VectorBase:ISCP_022902"/>
<organism>
    <name type="scientific">Ixodes scapularis</name>
    <name type="common">Black-legged tick</name>
    <name type="synonym">Deer tick</name>
    <dbReference type="NCBI Taxonomy" id="6945"/>
    <lineage>
        <taxon>Eukaryota</taxon>
        <taxon>Metazoa</taxon>
        <taxon>Ecdysozoa</taxon>
        <taxon>Arthropoda</taxon>
        <taxon>Chelicerata</taxon>
        <taxon>Arachnida</taxon>
        <taxon>Acari</taxon>
        <taxon>Parasitiformes</taxon>
        <taxon>Ixodida</taxon>
        <taxon>Ixodoidea</taxon>
        <taxon>Ixodidae</taxon>
        <taxon>Ixodinae</taxon>
        <taxon>Ixodes</taxon>
    </lineage>
</organism>
<evidence type="ECO:0000256" key="2">
    <source>
        <dbReference type="ARBA" id="ARBA00022525"/>
    </source>
</evidence>
<proteinExistence type="predicted"/>
<reference evidence="5 7" key="1">
    <citation type="submission" date="2008-03" db="EMBL/GenBank/DDBJ databases">
        <title>Annotation of Ixodes scapularis.</title>
        <authorList>
            <consortium name="Ixodes scapularis Genome Project Consortium"/>
            <person name="Caler E."/>
            <person name="Hannick L.I."/>
            <person name="Bidwell S."/>
            <person name="Joardar V."/>
            <person name="Thiagarajan M."/>
            <person name="Amedeo P."/>
            <person name="Galinsky K.J."/>
            <person name="Schobel S."/>
            <person name="Inman J."/>
            <person name="Hostetler J."/>
            <person name="Miller J."/>
            <person name="Hammond M."/>
            <person name="Megy K."/>
            <person name="Lawson D."/>
            <person name="Kodira C."/>
            <person name="Sutton G."/>
            <person name="Meyer J."/>
            <person name="Hill C.A."/>
            <person name="Birren B."/>
            <person name="Nene V."/>
            <person name="Collins F."/>
            <person name="Alarcon-Chaidez F."/>
            <person name="Wikel S."/>
            <person name="Strausberg R."/>
        </authorList>
    </citation>
    <scope>NUCLEOTIDE SEQUENCE [LARGE SCALE GENOMIC DNA]</scope>
    <source>
        <strain evidence="7">Wikel</strain>
        <strain evidence="5">Wikel colony</strain>
    </source>
</reference>
<gene>
    <name evidence="6" type="primary">8027211</name>
    <name evidence="5" type="ORF">IscW_ISCW003087</name>
</gene>
<name>B7PB04_IXOSC</name>
<evidence type="ECO:0000259" key="4">
    <source>
        <dbReference type="SMART" id="SM01318"/>
    </source>
</evidence>
<evidence type="ECO:0000256" key="1">
    <source>
        <dbReference type="ARBA" id="ARBA00004613"/>
    </source>
</evidence>
<dbReference type="EMBL" id="ABJB010115169">
    <property type="status" value="NOT_ANNOTATED_CDS"/>
    <property type="molecule type" value="Genomic_DNA"/>
</dbReference>
<comment type="subcellular location">
    <subcellularLocation>
        <location evidence="1">Secreted</location>
    </subcellularLocation>
</comment>
<dbReference type="VEuPathDB" id="VectorBase:ISCI003087"/>
<keyword evidence="7" id="KW-1185">Reference proteome</keyword>
<feature type="signal peptide" evidence="3">
    <location>
        <begin position="1"/>
        <end position="23"/>
    </location>
</feature>
<dbReference type="AlphaFoldDB" id="B7PB04"/>
<dbReference type="EnsemblMetazoa" id="ISCW003087-RA">
    <property type="protein sequence ID" value="ISCW003087-PA"/>
    <property type="gene ID" value="ISCW003087"/>
</dbReference>
<dbReference type="Pfam" id="PF15430">
    <property type="entry name" value="SVWC"/>
    <property type="match status" value="1"/>
</dbReference>
<dbReference type="KEGG" id="isc:8027211"/>
<dbReference type="PaxDb" id="6945-B7PB04"/>
<accession>B7PB04</accession>
<evidence type="ECO:0000313" key="6">
    <source>
        <dbReference type="EnsemblMetazoa" id="ISCW003087-PA"/>
    </source>
</evidence>
<sequence>MGIPTTLFYALVVFSLIWEISQAIHPPYGKVKIVKGKCKYKNRLVADGASLRFENPCQSWTCDVRSRSFAILPCGIIANPMNCPVFKGTGPYPSCCYEVNCTGTDQSEDTWFYNK</sequence>
<dbReference type="InParanoid" id="B7PB04"/>
<evidence type="ECO:0000256" key="3">
    <source>
        <dbReference type="SAM" id="SignalP"/>
    </source>
</evidence>
<dbReference type="EMBL" id="DS674277">
    <property type="protein sequence ID" value="EEC03776.1"/>
    <property type="molecule type" value="Genomic_DNA"/>
</dbReference>
<keyword evidence="2" id="KW-0964">Secreted</keyword>
<dbReference type="SMART" id="SM01318">
    <property type="entry name" value="SVWC"/>
    <property type="match status" value="1"/>
</dbReference>
<dbReference type="InterPro" id="IPR029277">
    <property type="entry name" value="SVWC_dom"/>
</dbReference>
<feature type="domain" description="Single" evidence="4">
    <location>
        <begin position="38"/>
        <end position="101"/>
    </location>
</feature>
<reference evidence="6" key="2">
    <citation type="submission" date="2020-05" db="UniProtKB">
        <authorList>
            <consortium name="EnsemblMetazoa"/>
        </authorList>
    </citation>
    <scope>IDENTIFICATION</scope>
    <source>
        <strain evidence="6">wikel</strain>
    </source>
</reference>